<evidence type="ECO:0000313" key="2">
    <source>
        <dbReference type="WBParaSite" id="MBELARI_LOCUS16256"/>
    </source>
</evidence>
<keyword evidence="1" id="KW-1185">Reference proteome</keyword>
<dbReference type="WBParaSite" id="MBELARI_LOCUS16256">
    <property type="protein sequence ID" value="MBELARI_LOCUS16256"/>
    <property type="gene ID" value="MBELARI_LOCUS16256"/>
</dbReference>
<name>A0AAF3EQ94_9BILA</name>
<dbReference type="InterPro" id="IPR016024">
    <property type="entry name" value="ARM-type_fold"/>
</dbReference>
<dbReference type="GO" id="GO:0003723">
    <property type="term" value="F:RNA binding"/>
    <property type="evidence" value="ECO:0007669"/>
    <property type="project" value="TreeGrafter"/>
</dbReference>
<dbReference type="GO" id="GO:0071013">
    <property type="term" value="C:catalytic step 2 spliceosome"/>
    <property type="evidence" value="ECO:0007669"/>
    <property type="project" value="TreeGrafter"/>
</dbReference>
<dbReference type="PANTHER" id="PTHR18034">
    <property type="entry name" value="CELL CYCLE CONTROL PROTEIN CWF22-RELATED"/>
    <property type="match status" value="1"/>
</dbReference>
<accession>A0AAF3EQ94</accession>
<sequence length="96" mass="10971">MQEQIQDKAGEQLQRLNWERLKKKIHGLVNKVNASNLVGIVRELLQENSTRGKGLLTGSMIQAQVFSPQTFHPVFRESHDFVFQIKLGLELNLNST</sequence>
<dbReference type="InterPro" id="IPR050781">
    <property type="entry name" value="CWC22_splicing_factor"/>
</dbReference>
<organism evidence="1 2">
    <name type="scientific">Mesorhabditis belari</name>
    <dbReference type="NCBI Taxonomy" id="2138241"/>
    <lineage>
        <taxon>Eukaryota</taxon>
        <taxon>Metazoa</taxon>
        <taxon>Ecdysozoa</taxon>
        <taxon>Nematoda</taxon>
        <taxon>Chromadorea</taxon>
        <taxon>Rhabditida</taxon>
        <taxon>Rhabditina</taxon>
        <taxon>Rhabditomorpha</taxon>
        <taxon>Rhabditoidea</taxon>
        <taxon>Rhabditidae</taxon>
        <taxon>Mesorhabditinae</taxon>
        <taxon>Mesorhabditis</taxon>
    </lineage>
</organism>
<protein>
    <submittedName>
        <fullName evidence="2">Uncharacterized protein</fullName>
    </submittedName>
</protein>
<dbReference type="Gene3D" id="1.25.40.180">
    <property type="match status" value="1"/>
</dbReference>
<dbReference type="Proteomes" id="UP000887575">
    <property type="component" value="Unassembled WGS sequence"/>
</dbReference>
<reference evidence="2" key="1">
    <citation type="submission" date="2024-02" db="UniProtKB">
        <authorList>
            <consortium name="WormBaseParasite"/>
        </authorList>
    </citation>
    <scope>IDENTIFICATION</scope>
</reference>
<evidence type="ECO:0000313" key="1">
    <source>
        <dbReference type="Proteomes" id="UP000887575"/>
    </source>
</evidence>
<dbReference type="AlphaFoldDB" id="A0AAF3EQ94"/>
<proteinExistence type="predicted"/>
<dbReference type="GO" id="GO:0000398">
    <property type="term" value="P:mRNA splicing, via spliceosome"/>
    <property type="evidence" value="ECO:0007669"/>
    <property type="project" value="TreeGrafter"/>
</dbReference>
<dbReference type="SUPFAM" id="SSF48371">
    <property type="entry name" value="ARM repeat"/>
    <property type="match status" value="1"/>
</dbReference>
<dbReference type="PANTHER" id="PTHR18034:SF3">
    <property type="entry name" value="PRE-MRNA-SPLICING FACTOR CWC22 HOMOLOG"/>
    <property type="match status" value="1"/>
</dbReference>